<name>A0ABR3CTN3_9PEZI</name>
<proteinExistence type="predicted"/>
<accession>A0ABR3CTN3</accession>
<keyword evidence="3" id="KW-1185">Reference proteome</keyword>
<dbReference type="GeneID" id="92004283"/>
<evidence type="ECO:0008006" key="4">
    <source>
        <dbReference type="Google" id="ProtNLM"/>
    </source>
</evidence>
<dbReference type="EMBL" id="JAJVCZ030000001">
    <property type="protein sequence ID" value="KAL0264251.1"/>
    <property type="molecule type" value="Genomic_DNA"/>
</dbReference>
<protein>
    <recommendedName>
        <fullName evidence="4">Tail assembly chaperone</fullName>
    </recommendedName>
</protein>
<evidence type="ECO:0000256" key="1">
    <source>
        <dbReference type="SAM" id="MobiDB-lite"/>
    </source>
</evidence>
<feature type="compositionally biased region" description="Polar residues" evidence="1">
    <location>
        <begin position="9"/>
        <end position="18"/>
    </location>
</feature>
<dbReference type="RefSeq" id="XP_066636991.1">
    <property type="nucleotide sequence ID" value="XM_066771712.1"/>
</dbReference>
<comment type="caution">
    <text evidence="2">The sequence shown here is derived from an EMBL/GenBank/DDBJ whole genome shotgun (WGS) entry which is preliminary data.</text>
</comment>
<gene>
    <name evidence="2" type="ORF">SLS55_000198</name>
</gene>
<reference evidence="2 3" key="1">
    <citation type="submission" date="2024-02" db="EMBL/GenBank/DDBJ databases">
        <title>De novo assembly and annotation of 12 fungi associated with fruit tree decline syndrome in Ontario, Canada.</title>
        <authorList>
            <person name="Sulman M."/>
            <person name="Ellouze W."/>
            <person name="Ilyukhin E."/>
        </authorList>
    </citation>
    <scope>NUCLEOTIDE SEQUENCE [LARGE SCALE GENOMIC DNA]</scope>
    <source>
        <strain evidence="2 3">FDS-637</strain>
    </source>
</reference>
<organism evidence="2 3">
    <name type="scientific">Diplodia seriata</name>
    <dbReference type="NCBI Taxonomy" id="420778"/>
    <lineage>
        <taxon>Eukaryota</taxon>
        <taxon>Fungi</taxon>
        <taxon>Dikarya</taxon>
        <taxon>Ascomycota</taxon>
        <taxon>Pezizomycotina</taxon>
        <taxon>Dothideomycetes</taxon>
        <taxon>Dothideomycetes incertae sedis</taxon>
        <taxon>Botryosphaeriales</taxon>
        <taxon>Botryosphaeriaceae</taxon>
        <taxon>Diplodia</taxon>
    </lineage>
</organism>
<feature type="region of interest" description="Disordered" evidence="1">
    <location>
        <begin position="1"/>
        <end position="28"/>
    </location>
</feature>
<sequence length="192" mass="21506">MPKSKRHFPSTSGASSPRINEERIPQDALPRFTAQAVGQMARNYERTRTMIGNPAKEALEEVTRDADTAADIISELIAEGADDQTALRQVLNMIKRIGKTSHKASKAVQTGYVTVTQDFQQTIKNMGAASRVYANGITKPSLRDGDIWLQFEAGEVEIPLDFDVNDQSERYAAWDKWREEILLLQLQAIREA</sequence>
<evidence type="ECO:0000313" key="2">
    <source>
        <dbReference type="EMBL" id="KAL0264251.1"/>
    </source>
</evidence>
<dbReference type="Proteomes" id="UP001430584">
    <property type="component" value="Unassembled WGS sequence"/>
</dbReference>
<evidence type="ECO:0000313" key="3">
    <source>
        <dbReference type="Proteomes" id="UP001430584"/>
    </source>
</evidence>